<keyword evidence="7 10" id="KW-0812">Transmembrane</keyword>
<comment type="similarity">
    <text evidence="2">Belongs to the GSP J family.</text>
</comment>
<dbReference type="NCBIfam" id="TIGR01711">
    <property type="entry name" value="gspJ"/>
    <property type="match status" value="1"/>
</dbReference>
<dbReference type="InterPro" id="IPR012902">
    <property type="entry name" value="N_methyl_site"/>
</dbReference>
<dbReference type="EMBL" id="JAAGSC010000043">
    <property type="protein sequence ID" value="NDY96454.1"/>
    <property type="molecule type" value="Genomic_DNA"/>
</dbReference>
<dbReference type="Gene3D" id="3.10.610.10">
    <property type="entry name" value="GSPII I/J protein-like"/>
    <property type="match status" value="1"/>
</dbReference>
<dbReference type="RefSeq" id="WP_164211853.1">
    <property type="nucleotide sequence ID" value="NZ_JAAGSC010000043.1"/>
</dbReference>
<dbReference type="PANTHER" id="PTHR39583">
    <property type="entry name" value="TYPE II SECRETION SYSTEM PROTEIN J-RELATED"/>
    <property type="match status" value="1"/>
</dbReference>
<dbReference type="PANTHER" id="PTHR39583:SF2">
    <property type="entry name" value="TYPE II SECRETION SYSTEM PROTEIN J"/>
    <property type="match status" value="1"/>
</dbReference>
<keyword evidence="8 10" id="KW-1133">Transmembrane helix</keyword>
<dbReference type="Proteomes" id="UP000484885">
    <property type="component" value="Unassembled WGS sequence"/>
</dbReference>
<dbReference type="GO" id="GO:0005886">
    <property type="term" value="C:plasma membrane"/>
    <property type="evidence" value="ECO:0007669"/>
    <property type="project" value="UniProtKB-SubCell"/>
</dbReference>
<keyword evidence="4" id="KW-1003">Cell membrane</keyword>
<comment type="caution">
    <text evidence="11">The sequence shown here is derived from an EMBL/GenBank/DDBJ whole genome shotgun (WGS) entry which is preliminary data.</text>
</comment>
<organism evidence="11 12">
    <name type="scientific">Wenzhouxiangella limi</name>
    <dbReference type="NCBI Taxonomy" id="2707351"/>
    <lineage>
        <taxon>Bacteria</taxon>
        <taxon>Pseudomonadati</taxon>
        <taxon>Pseudomonadota</taxon>
        <taxon>Gammaproteobacteria</taxon>
        <taxon>Chromatiales</taxon>
        <taxon>Wenzhouxiangellaceae</taxon>
        <taxon>Wenzhouxiangella</taxon>
    </lineage>
</organism>
<dbReference type="InterPro" id="IPR045584">
    <property type="entry name" value="Pilin-like"/>
</dbReference>
<keyword evidence="9 10" id="KW-0472">Membrane</keyword>
<protein>
    <recommendedName>
        <fullName evidence="3">Type II secretion system protein J</fullName>
    </recommendedName>
</protein>
<sequence length="194" mass="21735">MTPSSLPRGYTLIEVLIAVSVFAVLAGSVYLALSALSEAAFVQRERSQELAALQLSVTRLEADLRQLVSRPVRRFDEGLAPALDGQRDRFEATRAGWANLGDQRRSQLQRFGWQRQGEGLVRQFHPVTDPAGAGARQTETVLDAVDGFELEYRSEDDRWLDQWPPEAALEALPSAVRYRLRTARFGVIERIVVL</sequence>
<proteinExistence type="inferred from homology"/>
<reference evidence="11 12" key="1">
    <citation type="submission" date="2020-02" db="EMBL/GenBank/DDBJ databases">
        <authorList>
            <person name="Zhang X.-Y."/>
        </authorList>
    </citation>
    <scope>NUCLEOTIDE SEQUENCE [LARGE SCALE GENOMIC DNA]</scope>
    <source>
        <strain evidence="11 12">C33</strain>
    </source>
</reference>
<evidence type="ECO:0000256" key="3">
    <source>
        <dbReference type="ARBA" id="ARBA00021539"/>
    </source>
</evidence>
<keyword evidence="6" id="KW-0997">Cell inner membrane</keyword>
<comment type="subcellular location">
    <subcellularLocation>
        <location evidence="1">Cell inner membrane</location>
        <topology evidence="1">Single-pass membrane protein</topology>
    </subcellularLocation>
</comment>
<dbReference type="InterPro" id="IPR051621">
    <property type="entry name" value="T2SS_protein_J"/>
</dbReference>
<keyword evidence="5" id="KW-0488">Methylation</keyword>
<evidence type="ECO:0000256" key="8">
    <source>
        <dbReference type="ARBA" id="ARBA00022989"/>
    </source>
</evidence>
<evidence type="ECO:0000313" key="12">
    <source>
        <dbReference type="Proteomes" id="UP000484885"/>
    </source>
</evidence>
<evidence type="ECO:0000256" key="4">
    <source>
        <dbReference type="ARBA" id="ARBA00022475"/>
    </source>
</evidence>
<feature type="transmembrane region" description="Helical" evidence="10">
    <location>
        <begin position="12"/>
        <end position="36"/>
    </location>
</feature>
<dbReference type="SUPFAM" id="SSF54523">
    <property type="entry name" value="Pili subunits"/>
    <property type="match status" value="1"/>
</dbReference>
<dbReference type="PROSITE" id="PS00409">
    <property type="entry name" value="PROKAR_NTER_METHYL"/>
    <property type="match status" value="1"/>
</dbReference>
<keyword evidence="12" id="KW-1185">Reference proteome</keyword>
<dbReference type="NCBIfam" id="TIGR02532">
    <property type="entry name" value="IV_pilin_GFxxxE"/>
    <property type="match status" value="1"/>
</dbReference>
<name>A0A845V148_9GAMM</name>
<evidence type="ECO:0000256" key="9">
    <source>
        <dbReference type="ARBA" id="ARBA00023136"/>
    </source>
</evidence>
<dbReference type="Pfam" id="PF07963">
    <property type="entry name" value="N_methyl"/>
    <property type="match status" value="1"/>
</dbReference>
<evidence type="ECO:0000313" key="11">
    <source>
        <dbReference type="EMBL" id="NDY96454.1"/>
    </source>
</evidence>
<gene>
    <name evidence="11" type="primary">gspJ</name>
    <name evidence="11" type="ORF">G3I74_12005</name>
</gene>
<evidence type="ECO:0000256" key="6">
    <source>
        <dbReference type="ARBA" id="ARBA00022519"/>
    </source>
</evidence>
<dbReference type="AlphaFoldDB" id="A0A845V148"/>
<dbReference type="Gene3D" id="2.10.70.20">
    <property type="entry name" value="gspk-gspi-gspj complex like domains"/>
    <property type="match status" value="1"/>
</dbReference>
<evidence type="ECO:0000256" key="2">
    <source>
        <dbReference type="ARBA" id="ARBA00011084"/>
    </source>
</evidence>
<dbReference type="InterPro" id="IPR010055">
    <property type="entry name" value="T2SS_protein-GspJ"/>
</dbReference>
<evidence type="ECO:0000256" key="1">
    <source>
        <dbReference type="ARBA" id="ARBA00004377"/>
    </source>
</evidence>
<dbReference type="GO" id="GO:0015627">
    <property type="term" value="C:type II protein secretion system complex"/>
    <property type="evidence" value="ECO:0007669"/>
    <property type="project" value="InterPro"/>
</dbReference>
<evidence type="ECO:0000256" key="7">
    <source>
        <dbReference type="ARBA" id="ARBA00022692"/>
    </source>
</evidence>
<evidence type="ECO:0000256" key="10">
    <source>
        <dbReference type="SAM" id="Phobius"/>
    </source>
</evidence>
<accession>A0A845V148</accession>
<dbReference type="Pfam" id="PF11612">
    <property type="entry name" value="T2SSJ"/>
    <property type="match status" value="1"/>
</dbReference>
<evidence type="ECO:0000256" key="5">
    <source>
        <dbReference type="ARBA" id="ARBA00022481"/>
    </source>
</evidence>
<dbReference type="GO" id="GO:0015628">
    <property type="term" value="P:protein secretion by the type II secretion system"/>
    <property type="evidence" value="ECO:0007669"/>
    <property type="project" value="InterPro"/>
</dbReference>